<sequence length="64" mass="7403">MPVEDKPKIPYTLYNYCCLMSFRDLPKPCSARACLIAYKLKLLRFDLILYGFGKSEGKNPQQIV</sequence>
<dbReference type="AlphaFoldDB" id="A0A2G9R6Z8"/>
<protein>
    <submittedName>
        <fullName evidence="1">Uncharacterized protein</fullName>
    </submittedName>
</protein>
<dbReference type="Proteomes" id="UP000228934">
    <property type="component" value="Unassembled WGS sequence"/>
</dbReference>
<dbReference type="EMBL" id="KV969992">
    <property type="protein sequence ID" value="PIO23647.1"/>
    <property type="molecule type" value="Genomic_DNA"/>
</dbReference>
<gene>
    <name evidence="1" type="ORF">AB205_0091970</name>
</gene>
<accession>A0A2G9R6Z8</accession>
<reference evidence="2" key="1">
    <citation type="journal article" date="2017" name="Nat. Commun.">
        <title>The North American bullfrog draft genome provides insight into hormonal regulation of long noncoding RNA.</title>
        <authorList>
            <person name="Hammond S.A."/>
            <person name="Warren R.L."/>
            <person name="Vandervalk B.P."/>
            <person name="Kucuk E."/>
            <person name="Khan H."/>
            <person name="Gibb E.A."/>
            <person name="Pandoh P."/>
            <person name="Kirk H."/>
            <person name="Zhao Y."/>
            <person name="Jones M."/>
            <person name="Mungall A.J."/>
            <person name="Coope R."/>
            <person name="Pleasance S."/>
            <person name="Moore R.A."/>
            <person name="Holt R.A."/>
            <person name="Round J.M."/>
            <person name="Ohora S."/>
            <person name="Walle B.V."/>
            <person name="Veldhoen N."/>
            <person name="Helbing C.C."/>
            <person name="Birol I."/>
        </authorList>
    </citation>
    <scope>NUCLEOTIDE SEQUENCE [LARGE SCALE GENOMIC DNA]</scope>
</reference>
<organism evidence="1 2">
    <name type="scientific">Aquarana catesbeiana</name>
    <name type="common">American bullfrog</name>
    <name type="synonym">Rana catesbeiana</name>
    <dbReference type="NCBI Taxonomy" id="8400"/>
    <lineage>
        <taxon>Eukaryota</taxon>
        <taxon>Metazoa</taxon>
        <taxon>Chordata</taxon>
        <taxon>Craniata</taxon>
        <taxon>Vertebrata</taxon>
        <taxon>Euteleostomi</taxon>
        <taxon>Amphibia</taxon>
        <taxon>Batrachia</taxon>
        <taxon>Anura</taxon>
        <taxon>Neobatrachia</taxon>
        <taxon>Ranoidea</taxon>
        <taxon>Ranidae</taxon>
        <taxon>Aquarana</taxon>
    </lineage>
</organism>
<keyword evidence="2" id="KW-1185">Reference proteome</keyword>
<evidence type="ECO:0000313" key="2">
    <source>
        <dbReference type="Proteomes" id="UP000228934"/>
    </source>
</evidence>
<proteinExistence type="predicted"/>
<evidence type="ECO:0000313" key="1">
    <source>
        <dbReference type="EMBL" id="PIO23647.1"/>
    </source>
</evidence>
<name>A0A2G9R6Z8_AQUCT</name>